<feature type="active site" description="Nucleophile" evidence="4 5">
    <location>
        <position position="57"/>
    </location>
</feature>
<evidence type="ECO:0000256" key="7">
    <source>
        <dbReference type="RuleBase" id="RU003792"/>
    </source>
</evidence>
<organism evidence="9 10">
    <name type="scientific">Gillisia hiemivivida</name>
    <dbReference type="NCBI Taxonomy" id="291190"/>
    <lineage>
        <taxon>Bacteria</taxon>
        <taxon>Pseudomonadati</taxon>
        <taxon>Bacteroidota</taxon>
        <taxon>Flavobacteriia</taxon>
        <taxon>Flavobacteriales</taxon>
        <taxon>Flavobacteriaceae</taxon>
        <taxon>Gillisia</taxon>
    </lineage>
</organism>
<keyword evidence="2 4" id="KW-0819">tRNA processing</keyword>
<dbReference type="Pfam" id="PF01416">
    <property type="entry name" value="PseudoU_synth_1"/>
    <property type="match status" value="1"/>
</dbReference>
<dbReference type="OrthoDB" id="9811823at2"/>
<protein>
    <recommendedName>
        <fullName evidence="4">tRNA pseudouridine synthase A</fullName>
        <ecNumber evidence="4">5.4.99.12</ecNumber>
    </recommendedName>
    <alternativeName>
        <fullName evidence="4">tRNA pseudouridine(38-40) synthase</fullName>
    </alternativeName>
    <alternativeName>
        <fullName evidence="4">tRNA pseudouridylate synthase I</fullName>
    </alternativeName>
    <alternativeName>
        <fullName evidence="4">tRNA-uridine isomerase I</fullName>
    </alternativeName>
</protein>
<keyword evidence="3 4" id="KW-0413">Isomerase</keyword>
<dbReference type="SUPFAM" id="SSF55120">
    <property type="entry name" value="Pseudouridine synthase"/>
    <property type="match status" value="1"/>
</dbReference>
<dbReference type="PANTHER" id="PTHR11142:SF5">
    <property type="entry name" value="TRNA PSEUDOURIDINE(38_39) SYNTHASE"/>
    <property type="match status" value="1"/>
</dbReference>
<dbReference type="GO" id="GO:0005737">
    <property type="term" value="C:cytoplasm"/>
    <property type="evidence" value="ECO:0007669"/>
    <property type="project" value="TreeGrafter"/>
</dbReference>
<comment type="caution">
    <text evidence="4">Lacks conserved residue(s) required for the propagation of feature annotation.</text>
</comment>
<comment type="caution">
    <text evidence="9">The sequence shown here is derived from an EMBL/GenBank/DDBJ whole genome shotgun (WGS) entry which is preliminary data.</text>
</comment>
<dbReference type="HAMAP" id="MF_00171">
    <property type="entry name" value="TruA"/>
    <property type="match status" value="1"/>
</dbReference>
<dbReference type="InterPro" id="IPR020095">
    <property type="entry name" value="PsdUridine_synth_TruA_C"/>
</dbReference>
<dbReference type="InterPro" id="IPR020103">
    <property type="entry name" value="PsdUridine_synth_cat_dom_sf"/>
</dbReference>
<dbReference type="InterPro" id="IPR020097">
    <property type="entry name" value="PsdUridine_synth_TruA_a/b_dom"/>
</dbReference>
<feature type="domain" description="Pseudouridine synthase I TruA alpha/beta" evidence="8">
    <location>
        <begin position="151"/>
        <end position="260"/>
    </location>
</feature>
<comment type="subunit">
    <text evidence="4">Homodimer.</text>
</comment>
<name>A0A5C6ZWK2_9FLAO</name>
<dbReference type="GO" id="GO:1990481">
    <property type="term" value="P:mRNA pseudouridine synthesis"/>
    <property type="evidence" value="ECO:0007669"/>
    <property type="project" value="TreeGrafter"/>
</dbReference>
<evidence type="ECO:0000313" key="10">
    <source>
        <dbReference type="Proteomes" id="UP000321367"/>
    </source>
</evidence>
<evidence type="ECO:0000256" key="4">
    <source>
        <dbReference type="HAMAP-Rule" id="MF_00171"/>
    </source>
</evidence>
<dbReference type="InterPro" id="IPR020094">
    <property type="entry name" value="TruA/RsuA/RluB/E/F_N"/>
</dbReference>
<dbReference type="GO" id="GO:0160147">
    <property type="term" value="F:tRNA pseudouridine(38-40) synthase activity"/>
    <property type="evidence" value="ECO:0007669"/>
    <property type="project" value="UniProtKB-EC"/>
</dbReference>
<gene>
    <name evidence="4" type="primary">truA</name>
    <name evidence="9" type="ORF">ES724_02810</name>
</gene>
<proteinExistence type="inferred from homology"/>
<dbReference type="EC" id="5.4.99.12" evidence="4"/>
<evidence type="ECO:0000313" key="9">
    <source>
        <dbReference type="EMBL" id="TXD95098.1"/>
    </source>
</evidence>
<dbReference type="Proteomes" id="UP000321367">
    <property type="component" value="Unassembled WGS sequence"/>
</dbReference>
<evidence type="ECO:0000256" key="6">
    <source>
        <dbReference type="PIRSR" id="PIRSR001430-2"/>
    </source>
</evidence>
<keyword evidence="10" id="KW-1185">Reference proteome</keyword>
<comment type="function">
    <text evidence="4">Formation of pseudouridine at positions 38, 39 and 40 in the anticodon stem and loop of transfer RNAs.</text>
</comment>
<dbReference type="GO" id="GO:0031119">
    <property type="term" value="P:tRNA pseudouridine synthesis"/>
    <property type="evidence" value="ECO:0007669"/>
    <property type="project" value="UniProtKB-UniRule"/>
</dbReference>
<accession>A0A5C6ZWK2</accession>
<evidence type="ECO:0000256" key="3">
    <source>
        <dbReference type="ARBA" id="ARBA00023235"/>
    </source>
</evidence>
<feature type="binding site" evidence="4 6">
    <location>
        <position position="117"/>
    </location>
    <ligand>
        <name>substrate</name>
    </ligand>
</feature>
<dbReference type="GO" id="GO:0003723">
    <property type="term" value="F:RNA binding"/>
    <property type="evidence" value="ECO:0007669"/>
    <property type="project" value="InterPro"/>
</dbReference>
<dbReference type="RefSeq" id="WP_146929291.1">
    <property type="nucleotide sequence ID" value="NZ_CBCSHZ010000001.1"/>
</dbReference>
<dbReference type="Gene3D" id="3.30.70.580">
    <property type="entry name" value="Pseudouridine synthase I, catalytic domain, N-terminal subdomain"/>
    <property type="match status" value="1"/>
</dbReference>
<evidence type="ECO:0000256" key="1">
    <source>
        <dbReference type="ARBA" id="ARBA00009375"/>
    </source>
</evidence>
<reference evidence="9 10" key="1">
    <citation type="submission" date="2019-08" db="EMBL/GenBank/DDBJ databases">
        <title>Genome sequence of Gillisia hiemivivida IC154 (type strain).</title>
        <authorList>
            <person name="Bowman J.P."/>
        </authorList>
    </citation>
    <scope>NUCLEOTIDE SEQUENCE [LARGE SCALE GENOMIC DNA]</scope>
    <source>
        <strain evidence="9 10">IC154</strain>
    </source>
</reference>
<dbReference type="AlphaFoldDB" id="A0A5C6ZWK2"/>
<dbReference type="InterPro" id="IPR001406">
    <property type="entry name" value="PsdUridine_synth_TruA"/>
</dbReference>
<evidence type="ECO:0000256" key="5">
    <source>
        <dbReference type="PIRSR" id="PIRSR001430-1"/>
    </source>
</evidence>
<dbReference type="PIRSF" id="PIRSF001430">
    <property type="entry name" value="tRNA_psdUrid_synth"/>
    <property type="match status" value="1"/>
</dbReference>
<comment type="catalytic activity">
    <reaction evidence="4 7">
        <text>uridine(38/39/40) in tRNA = pseudouridine(38/39/40) in tRNA</text>
        <dbReference type="Rhea" id="RHEA:22376"/>
        <dbReference type="Rhea" id="RHEA-COMP:10085"/>
        <dbReference type="Rhea" id="RHEA-COMP:10087"/>
        <dbReference type="ChEBI" id="CHEBI:65314"/>
        <dbReference type="ChEBI" id="CHEBI:65315"/>
        <dbReference type="EC" id="5.4.99.12"/>
    </reaction>
</comment>
<comment type="similarity">
    <text evidence="1 4 7">Belongs to the tRNA pseudouridine synthase TruA family.</text>
</comment>
<dbReference type="EMBL" id="VORY01000002">
    <property type="protein sequence ID" value="TXD95098.1"/>
    <property type="molecule type" value="Genomic_DNA"/>
</dbReference>
<dbReference type="Gene3D" id="3.30.70.660">
    <property type="entry name" value="Pseudouridine synthase I, catalytic domain, C-terminal subdomain"/>
    <property type="match status" value="1"/>
</dbReference>
<sequence>MQPKRFYYLIKIQYLGYRLHGWQRQPGFKTIEGLIKKTFKFILPDRRFKILGSSRTDAMVSANESAFELFLEEEPLEDLPEFLKLLNKNLPPDIKALEIQEVDGKFNIIQDSKQKEYHYLFSFGDKNHPFCAPLMTNLQDTLDIELMKEGAKLFEGLHHFQNFCVRSSGKSLYERDVVFSEIQENSIYTANFFPEKSYVLVVKGSGFLRYQIRLMMGTLIQLGKGELGLKDIERSLKADLDNQMTYIAPASGLILHKIEFI</sequence>
<evidence type="ECO:0000256" key="2">
    <source>
        <dbReference type="ARBA" id="ARBA00022694"/>
    </source>
</evidence>
<evidence type="ECO:0000259" key="8">
    <source>
        <dbReference type="Pfam" id="PF01416"/>
    </source>
</evidence>
<dbReference type="PANTHER" id="PTHR11142">
    <property type="entry name" value="PSEUDOURIDYLATE SYNTHASE"/>
    <property type="match status" value="1"/>
</dbReference>